<dbReference type="EMBL" id="AK440603">
    <property type="protein sequence ID" value="BAN64397.1"/>
    <property type="molecule type" value="mRNA"/>
</dbReference>
<evidence type="ECO:0000313" key="3">
    <source>
        <dbReference type="Proteomes" id="UP000002173"/>
    </source>
</evidence>
<dbReference type="EMBL" id="AAXT01000003">
    <property type="protein sequence ID" value="EDO06417.1"/>
    <property type="molecule type" value="Genomic_DNA"/>
</dbReference>
<protein>
    <submittedName>
        <fullName evidence="2">Uncharacterized protein</fullName>
    </submittedName>
</protein>
<dbReference type="VEuPathDB" id="PiroplasmaDB:BBOV_II004620"/>
<evidence type="ECO:0000313" key="2">
    <source>
        <dbReference type="EMBL" id="EDO06417.1"/>
    </source>
</evidence>
<reference evidence="2" key="2">
    <citation type="submission" date="2007-08" db="EMBL/GenBank/DDBJ databases">
        <authorList>
            <person name="Nene V."/>
        </authorList>
    </citation>
    <scope>NUCLEOTIDE SEQUENCE</scope>
    <source>
        <strain evidence="2">T2Bo</strain>
    </source>
</reference>
<dbReference type="GeneID" id="5478214"/>
<reference evidence="3" key="4">
    <citation type="journal article" date="2020" name="Data Brief">
        <title>Transcriptome dataset of Babesia bovis life stages within vertebrate and invertebrate hosts.</title>
        <authorList>
            <person name="Ueti M.W."/>
            <person name="Johnson W.C."/>
            <person name="Kappmeyer L.S."/>
            <person name="Herndon D.R."/>
            <person name="Mousel M.R."/>
            <person name="Reif K.E."/>
            <person name="Taus N.S."/>
            <person name="Ifeonu O.O."/>
            <person name="Silva J.C."/>
            <person name="Suarez C.E."/>
            <person name="Brayton K.A."/>
        </authorList>
    </citation>
    <scope>NUCLEOTIDE SEQUENCE [LARGE SCALE GENOMIC DNA]</scope>
</reference>
<dbReference type="OMA" id="FCISANN"/>
<dbReference type="KEGG" id="bbo:BBOV_II004620"/>
<organism evidence="2 3">
    <name type="scientific">Babesia bovis</name>
    <dbReference type="NCBI Taxonomy" id="5865"/>
    <lineage>
        <taxon>Eukaryota</taxon>
        <taxon>Sar</taxon>
        <taxon>Alveolata</taxon>
        <taxon>Apicomplexa</taxon>
        <taxon>Aconoidasida</taxon>
        <taxon>Piroplasmida</taxon>
        <taxon>Babesiidae</taxon>
        <taxon>Babesia</taxon>
    </lineage>
</organism>
<accession>A7AU06</accession>
<reference evidence="1" key="3">
    <citation type="journal article" date="2014" name="BMC Genomics">
        <title>The Babesia bovis gene and promoter model: an update from full-length EST analysis.</title>
        <authorList>
            <person name="Yamagishi J."/>
            <person name="Wakaguri H."/>
            <person name="Yokoyama N."/>
            <person name="Yamashita R."/>
            <person name="Suzuki Y."/>
            <person name="Xuan X."/>
            <person name="Igarashi I."/>
        </authorList>
    </citation>
    <scope>NUCLEOTIDE SEQUENCE</scope>
    <source>
        <strain evidence="1">Texas</strain>
    </source>
</reference>
<evidence type="ECO:0000313" key="1">
    <source>
        <dbReference type="EMBL" id="BAN64397.1"/>
    </source>
</evidence>
<gene>
    <name evidence="1 2" type="ORF">BBOV_II004620</name>
</gene>
<reference evidence="3" key="5">
    <citation type="journal article" date="2021" name="Int. J. Parasitol.">
        <title>Comparative analysis of gene expression between Babesia bovis blood stages and kinetes allowed by improved genome annotation.</title>
        <authorList>
            <person name="Ueti M.W."/>
            <person name="Johnson W.C."/>
            <person name="Kappmeyer L.S."/>
            <person name="Herndon D.R."/>
            <person name="Mousel M.R."/>
            <person name="Reif K.E."/>
            <person name="Taus N.S."/>
            <person name="Ifeonu O.O."/>
            <person name="Silva J.C."/>
            <person name="Suarez C.E."/>
            <person name="Brayton K.A."/>
        </authorList>
    </citation>
    <scope>NUCLEOTIDE SEQUENCE [LARGE SCALE GENOMIC DNA]</scope>
</reference>
<dbReference type="Proteomes" id="UP000002173">
    <property type="component" value="Unassembled WGS sequence"/>
</dbReference>
<name>A7AU06_BABBO</name>
<keyword evidence="3" id="KW-1185">Reference proteome</keyword>
<reference evidence="2 3" key="1">
    <citation type="journal article" date="2007" name="PLoS Pathog.">
        <title>Genome sequence of Babesia bovis and comparative analysis of apicomplexan hemoprotozoa.</title>
        <authorList>
            <person name="Brayton K.A."/>
            <person name="Lau A.O.T."/>
            <person name="Herndon D.R."/>
            <person name="Hannick L."/>
            <person name="Kappmeyer L.S."/>
            <person name="Berens S.J."/>
            <person name="Bidwell S.L."/>
            <person name="Brown W.C."/>
            <person name="Crabtree J."/>
            <person name="Fadrosh D."/>
            <person name="Feldblum T."/>
            <person name="Forberger H.A."/>
            <person name="Haas B.J."/>
            <person name="Howell J.M."/>
            <person name="Khouri H."/>
            <person name="Koo H."/>
            <person name="Mann D.J."/>
            <person name="Norimine J."/>
            <person name="Paulsen I.T."/>
            <person name="Radune D."/>
            <person name="Ren Q."/>
            <person name="Smith R.K. Jr."/>
            <person name="Suarez C.E."/>
            <person name="White O."/>
            <person name="Wortman J.R."/>
            <person name="Knowles D.P. Jr."/>
            <person name="McElwain T.F."/>
            <person name="Nene V.M."/>
        </authorList>
    </citation>
    <scope>NUCLEOTIDE SEQUENCE [LARGE SCALE GENOMIC DNA]</scope>
    <source>
        <strain evidence="2">T2Bo</strain>
    </source>
</reference>
<dbReference type="RefSeq" id="XP_001609985.1">
    <property type="nucleotide sequence ID" value="XM_001609935.1"/>
</dbReference>
<proteinExistence type="evidence at transcript level"/>
<sequence length="218" mass="23968">MNIIDGGCFMALTDSLVAVDVRALEEFTRLDMLDRCNKLEESSKVDACVIERIKSGLWYVYALTESSGCDIDENRIAMLFCISANNIDPAFASSDYLLSLPWKDMTPSSPKWVSDDIHVQCGTVGLLCMESVRRCAKHYGLTPDSSEPFSQFIRGWANTMCQITTTSTKIGLSNLPGGPIGVISSVGICDTGRYNCKITHDDYTGEVSGIKMMFPSQN</sequence>
<dbReference type="AlphaFoldDB" id="A7AU06"/>